<dbReference type="GO" id="GO:0004888">
    <property type="term" value="F:transmembrane signaling receptor activity"/>
    <property type="evidence" value="ECO:0007669"/>
    <property type="project" value="InterPro"/>
</dbReference>
<gene>
    <name evidence="7" type="ORF">CAEBREN_01992</name>
</gene>
<feature type="transmembrane region" description="Helical" evidence="6">
    <location>
        <begin position="148"/>
        <end position="175"/>
    </location>
</feature>
<evidence type="ECO:0000256" key="3">
    <source>
        <dbReference type="ARBA" id="ARBA00022692"/>
    </source>
</evidence>
<feature type="transmembrane region" description="Helical" evidence="6">
    <location>
        <begin position="67"/>
        <end position="91"/>
    </location>
</feature>
<comment type="similarity">
    <text evidence="2">Belongs to the nematode receptor-like protein srb family.</text>
</comment>
<feature type="transmembrane region" description="Helical" evidence="6">
    <location>
        <begin position="111"/>
        <end position="136"/>
    </location>
</feature>
<dbReference type="AlphaFoldDB" id="G0N5L6"/>
<name>G0N5L6_CAEBE</name>
<sequence>MYHGLLTIQHCGDTGLLQAHALTFHPVYRVSQFYQFTILVLAVCPLIHFMFFKVLKSNFHGNLKWLLAGYFGTISLFTFLFLGLASIQVMIPFLALNKCDLLIHKDYYKLGNFLGCFLMTAPTFFPISITFERFLATKKAKDYEKSSVILGPIVTVLVMIPTYNFVIGVAAIYFYRNVQKEKQTNIIGNIRMESTGNAGAQNYENAISTIWNSVAVTPIS</sequence>
<keyword evidence="4 6" id="KW-1133">Transmembrane helix</keyword>
<organism evidence="8">
    <name type="scientific">Caenorhabditis brenneri</name>
    <name type="common">Nematode worm</name>
    <dbReference type="NCBI Taxonomy" id="135651"/>
    <lineage>
        <taxon>Eukaryota</taxon>
        <taxon>Metazoa</taxon>
        <taxon>Ecdysozoa</taxon>
        <taxon>Nematoda</taxon>
        <taxon>Chromadorea</taxon>
        <taxon>Rhabditida</taxon>
        <taxon>Rhabditina</taxon>
        <taxon>Rhabditomorpha</taxon>
        <taxon>Rhabditoidea</taxon>
        <taxon>Rhabditidae</taxon>
        <taxon>Peloderinae</taxon>
        <taxon>Caenorhabditis</taxon>
    </lineage>
</organism>
<evidence type="ECO:0000256" key="4">
    <source>
        <dbReference type="ARBA" id="ARBA00022989"/>
    </source>
</evidence>
<dbReference type="InterPro" id="IPR002184">
    <property type="entry name" value="7TM_GPCR_serpentine_rcpt_Srb"/>
</dbReference>
<comment type="subcellular location">
    <subcellularLocation>
        <location evidence="1">Membrane</location>
        <topology evidence="1">Multi-pass membrane protein</topology>
    </subcellularLocation>
</comment>
<keyword evidence="3 6" id="KW-0812">Transmembrane</keyword>
<dbReference type="GO" id="GO:0007606">
    <property type="term" value="P:sensory perception of chemical stimulus"/>
    <property type="evidence" value="ECO:0007669"/>
    <property type="project" value="InterPro"/>
</dbReference>
<dbReference type="EMBL" id="GL379840">
    <property type="protein sequence ID" value="EGT53225.1"/>
    <property type="molecule type" value="Genomic_DNA"/>
</dbReference>
<dbReference type="GO" id="GO:0016020">
    <property type="term" value="C:membrane"/>
    <property type="evidence" value="ECO:0007669"/>
    <property type="project" value="UniProtKB-SubCell"/>
</dbReference>
<accession>G0N5L6</accession>
<dbReference type="OrthoDB" id="5836746at2759"/>
<evidence type="ECO:0000256" key="5">
    <source>
        <dbReference type="ARBA" id="ARBA00023136"/>
    </source>
</evidence>
<dbReference type="PRINTS" id="PR00699">
    <property type="entry name" value="TMPROTEINSRB"/>
</dbReference>
<evidence type="ECO:0000313" key="7">
    <source>
        <dbReference type="EMBL" id="EGT53225.1"/>
    </source>
</evidence>
<dbReference type="Proteomes" id="UP000008068">
    <property type="component" value="Unassembled WGS sequence"/>
</dbReference>
<dbReference type="eggNOG" id="ENOG502THCV">
    <property type="taxonomic scope" value="Eukaryota"/>
</dbReference>
<reference evidence="8" key="1">
    <citation type="submission" date="2011-07" db="EMBL/GenBank/DDBJ databases">
        <authorList>
            <consortium name="Caenorhabditis brenneri Sequencing and Analysis Consortium"/>
            <person name="Wilson R.K."/>
        </authorList>
    </citation>
    <scope>NUCLEOTIDE SEQUENCE [LARGE SCALE GENOMIC DNA]</scope>
    <source>
        <strain evidence="8">PB2801</strain>
    </source>
</reference>
<dbReference type="InParanoid" id="G0N5L6"/>
<evidence type="ECO:0000256" key="2">
    <source>
        <dbReference type="ARBA" id="ARBA00006860"/>
    </source>
</evidence>
<dbReference type="PANTHER" id="PTHR31216">
    <property type="entry name" value="SERPENTINE RECEPTOR CLASS BETA-1-RELATED-RELATED"/>
    <property type="match status" value="1"/>
</dbReference>
<dbReference type="Pfam" id="PF02175">
    <property type="entry name" value="7TM_GPCR_Srb"/>
    <property type="match status" value="1"/>
</dbReference>
<dbReference type="PANTHER" id="PTHR31216:SF10">
    <property type="entry name" value="SERPENTINE RECEPTOR CLASS BETA-7"/>
    <property type="match status" value="1"/>
</dbReference>
<dbReference type="STRING" id="135651.G0N5L6"/>
<dbReference type="HOGENOM" id="CLU_1257053_0_0_1"/>
<evidence type="ECO:0000313" key="8">
    <source>
        <dbReference type="Proteomes" id="UP000008068"/>
    </source>
</evidence>
<protein>
    <submittedName>
        <fullName evidence="7">Uncharacterized protein</fullName>
    </submittedName>
</protein>
<feature type="transmembrane region" description="Helical" evidence="6">
    <location>
        <begin position="33"/>
        <end position="55"/>
    </location>
</feature>
<keyword evidence="5 6" id="KW-0472">Membrane</keyword>
<proteinExistence type="inferred from homology"/>
<evidence type="ECO:0000256" key="6">
    <source>
        <dbReference type="SAM" id="Phobius"/>
    </source>
</evidence>
<evidence type="ECO:0000256" key="1">
    <source>
        <dbReference type="ARBA" id="ARBA00004141"/>
    </source>
</evidence>
<keyword evidence="8" id="KW-1185">Reference proteome</keyword>